<dbReference type="Proteomes" id="UP000504634">
    <property type="component" value="Unplaced"/>
</dbReference>
<organism evidence="3 4">
    <name type="scientific">Drosophila lebanonensis</name>
    <name type="common">Fruit fly</name>
    <name type="synonym">Scaptodrosophila lebanonensis</name>
    <dbReference type="NCBI Taxonomy" id="7225"/>
    <lineage>
        <taxon>Eukaryota</taxon>
        <taxon>Metazoa</taxon>
        <taxon>Ecdysozoa</taxon>
        <taxon>Arthropoda</taxon>
        <taxon>Hexapoda</taxon>
        <taxon>Insecta</taxon>
        <taxon>Pterygota</taxon>
        <taxon>Neoptera</taxon>
        <taxon>Endopterygota</taxon>
        <taxon>Diptera</taxon>
        <taxon>Brachycera</taxon>
        <taxon>Muscomorpha</taxon>
        <taxon>Ephydroidea</taxon>
        <taxon>Drosophilidae</taxon>
        <taxon>Scaptodrosophila</taxon>
    </lineage>
</organism>
<proteinExistence type="predicted"/>
<name>A0A6J2TR51_DROLE</name>
<protein>
    <submittedName>
        <fullName evidence="4">Uncharacterized protein LOC115627560</fullName>
    </submittedName>
</protein>
<feature type="compositionally biased region" description="Low complexity" evidence="1">
    <location>
        <begin position="174"/>
        <end position="187"/>
    </location>
</feature>
<dbReference type="GeneID" id="115627560"/>
<keyword evidence="3" id="KW-1185">Reference proteome</keyword>
<evidence type="ECO:0000256" key="2">
    <source>
        <dbReference type="SAM" id="SignalP"/>
    </source>
</evidence>
<dbReference type="RefSeq" id="XP_030379141.1">
    <property type="nucleotide sequence ID" value="XM_030523281.1"/>
</dbReference>
<feature type="region of interest" description="Disordered" evidence="1">
    <location>
        <begin position="77"/>
        <end position="116"/>
    </location>
</feature>
<evidence type="ECO:0000256" key="1">
    <source>
        <dbReference type="SAM" id="MobiDB-lite"/>
    </source>
</evidence>
<feature type="region of interest" description="Disordered" evidence="1">
    <location>
        <begin position="145"/>
        <end position="188"/>
    </location>
</feature>
<accession>A0A6J2TR51</accession>
<gene>
    <name evidence="4" type="primary">LOC115627560</name>
</gene>
<sequence>MQCRMLSLVLLLVLLLMLMQGQLGALAQNPIEQMALGAMSVAGNIAETIQSGAAIDRQIGFENPFMSVRSKTAVGYGQAIRPRGADDSSDESDGRRRKREAPMERQLLPHLHRTRRAPCMWSMMGQQKTDEAEDDVEARKRRAAARRATNNAQRTRKVRKKKHIQSQRRRRQVPEQQQMLGDQFGQQPPSFGQRLQGMWVSFMDSVTDVIQQIRNKVAGNNNNQQQ</sequence>
<keyword evidence="2" id="KW-0732">Signal</keyword>
<feature type="signal peptide" evidence="2">
    <location>
        <begin position="1"/>
        <end position="21"/>
    </location>
</feature>
<feature type="chain" id="PRO_5026666743" evidence="2">
    <location>
        <begin position="22"/>
        <end position="226"/>
    </location>
</feature>
<evidence type="ECO:0000313" key="3">
    <source>
        <dbReference type="Proteomes" id="UP000504634"/>
    </source>
</evidence>
<dbReference type="OrthoDB" id="7856731at2759"/>
<reference evidence="4" key="1">
    <citation type="submission" date="2025-08" db="UniProtKB">
        <authorList>
            <consortium name="RefSeq"/>
        </authorList>
    </citation>
    <scope>IDENTIFICATION</scope>
    <source>
        <strain evidence="4">11010-0011.00</strain>
        <tissue evidence="4">Whole body</tissue>
    </source>
</reference>
<dbReference type="AlphaFoldDB" id="A0A6J2TR51"/>
<evidence type="ECO:0000313" key="4">
    <source>
        <dbReference type="RefSeq" id="XP_030379141.1"/>
    </source>
</evidence>
<feature type="compositionally biased region" description="Basic residues" evidence="1">
    <location>
        <begin position="154"/>
        <end position="171"/>
    </location>
</feature>